<evidence type="ECO:0000259" key="7">
    <source>
        <dbReference type="PROSITE" id="PS51387"/>
    </source>
</evidence>
<dbReference type="RefSeq" id="XP_018142822.1">
    <property type="nucleotide sequence ID" value="XM_018289143.1"/>
</dbReference>
<keyword evidence="9" id="KW-1185">Reference proteome</keyword>
<evidence type="ECO:0000256" key="2">
    <source>
        <dbReference type="ARBA" id="ARBA00005466"/>
    </source>
</evidence>
<dbReference type="SUPFAM" id="SSF56176">
    <property type="entry name" value="FAD-binding/transporter-associated domain-like"/>
    <property type="match status" value="1"/>
</dbReference>
<dbReference type="GO" id="GO:0016491">
    <property type="term" value="F:oxidoreductase activity"/>
    <property type="evidence" value="ECO:0007669"/>
    <property type="project" value="UniProtKB-KW"/>
</dbReference>
<feature type="domain" description="FAD-binding PCMH-type" evidence="7">
    <location>
        <begin position="64"/>
        <end position="237"/>
    </location>
</feature>
<evidence type="ECO:0000256" key="5">
    <source>
        <dbReference type="ARBA" id="ARBA00023002"/>
    </source>
</evidence>
<evidence type="ECO:0000256" key="3">
    <source>
        <dbReference type="ARBA" id="ARBA00022630"/>
    </source>
</evidence>
<keyword evidence="4" id="KW-0274">FAD</keyword>
<evidence type="ECO:0000313" key="8">
    <source>
        <dbReference type="EMBL" id="OAQ65508.1"/>
    </source>
</evidence>
<keyword evidence="5" id="KW-0560">Oxidoreductase</keyword>
<dbReference type="InterPro" id="IPR016166">
    <property type="entry name" value="FAD-bd_PCMH"/>
</dbReference>
<accession>A0A179FJM3</accession>
<gene>
    <name evidence="8" type="ORF">VFPPC_10836</name>
</gene>
<dbReference type="AlphaFoldDB" id="A0A179FJM3"/>
<dbReference type="Gene3D" id="3.30.465.10">
    <property type="match status" value="1"/>
</dbReference>
<dbReference type="InterPro" id="IPR006094">
    <property type="entry name" value="Oxid_FAD_bind_N"/>
</dbReference>
<comment type="cofactor">
    <cofactor evidence="1">
        <name>FAD</name>
        <dbReference type="ChEBI" id="CHEBI:57692"/>
    </cofactor>
</comment>
<keyword evidence="6" id="KW-0732">Signal</keyword>
<name>A0A179FJM3_METCM</name>
<dbReference type="PANTHER" id="PTHR42973">
    <property type="entry name" value="BINDING OXIDOREDUCTASE, PUTATIVE (AFU_ORTHOLOGUE AFUA_1G17690)-RELATED"/>
    <property type="match status" value="1"/>
</dbReference>
<evidence type="ECO:0000256" key="6">
    <source>
        <dbReference type="SAM" id="SignalP"/>
    </source>
</evidence>
<dbReference type="Pfam" id="PF01565">
    <property type="entry name" value="FAD_binding_4"/>
    <property type="match status" value="1"/>
</dbReference>
<dbReference type="PANTHER" id="PTHR42973:SF9">
    <property type="entry name" value="FAD-BINDING PCMH-TYPE DOMAIN-CONTAINING PROTEIN-RELATED"/>
    <property type="match status" value="1"/>
</dbReference>
<dbReference type="GO" id="GO:0071949">
    <property type="term" value="F:FAD binding"/>
    <property type="evidence" value="ECO:0007669"/>
    <property type="project" value="InterPro"/>
</dbReference>
<feature type="signal peptide" evidence="6">
    <location>
        <begin position="1"/>
        <end position="19"/>
    </location>
</feature>
<proteinExistence type="inferred from homology"/>
<dbReference type="Proteomes" id="UP000078397">
    <property type="component" value="Unassembled WGS sequence"/>
</dbReference>
<protein>
    <submittedName>
        <fullName evidence="8">FAD-binding protein</fullName>
    </submittedName>
</protein>
<dbReference type="InterPro" id="IPR012951">
    <property type="entry name" value="BBE"/>
</dbReference>
<comment type="caution">
    <text evidence="8">The sequence shown here is derived from an EMBL/GenBank/DDBJ whole genome shotgun (WGS) entry which is preliminary data.</text>
</comment>
<organism evidence="8 9">
    <name type="scientific">Pochonia chlamydosporia 170</name>
    <dbReference type="NCBI Taxonomy" id="1380566"/>
    <lineage>
        <taxon>Eukaryota</taxon>
        <taxon>Fungi</taxon>
        <taxon>Dikarya</taxon>
        <taxon>Ascomycota</taxon>
        <taxon>Pezizomycotina</taxon>
        <taxon>Sordariomycetes</taxon>
        <taxon>Hypocreomycetidae</taxon>
        <taxon>Hypocreales</taxon>
        <taxon>Clavicipitaceae</taxon>
        <taxon>Pochonia</taxon>
    </lineage>
</organism>
<evidence type="ECO:0000313" key="9">
    <source>
        <dbReference type="Proteomes" id="UP000078397"/>
    </source>
</evidence>
<dbReference type="GeneID" id="28853137"/>
<dbReference type="KEGG" id="pchm:VFPPC_10836"/>
<dbReference type="STRING" id="1380566.A0A179FJM3"/>
<dbReference type="InterPro" id="IPR050416">
    <property type="entry name" value="FAD-linked_Oxidoreductase"/>
</dbReference>
<reference evidence="8 9" key="1">
    <citation type="journal article" date="2016" name="PLoS Pathog.">
        <title>Biosynthesis of antibiotic leucinostatins in bio-control fungus Purpureocillium lilacinum and their inhibition on phytophthora revealed by genome mining.</title>
        <authorList>
            <person name="Wang G."/>
            <person name="Liu Z."/>
            <person name="Lin R."/>
            <person name="Li E."/>
            <person name="Mao Z."/>
            <person name="Ling J."/>
            <person name="Yang Y."/>
            <person name="Yin W.B."/>
            <person name="Xie B."/>
        </authorList>
    </citation>
    <scope>NUCLEOTIDE SEQUENCE [LARGE SCALE GENOMIC DNA]</scope>
    <source>
        <strain evidence="8">170</strain>
    </source>
</reference>
<dbReference type="Pfam" id="PF08031">
    <property type="entry name" value="BBE"/>
    <property type="match status" value="1"/>
</dbReference>
<dbReference type="Gene3D" id="3.40.462.20">
    <property type="match status" value="1"/>
</dbReference>
<dbReference type="OrthoDB" id="415825at2759"/>
<evidence type="ECO:0000256" key="1">
    <source>
        <dbReference type="ARBA" id="ARBA00001974"/>
    </source>
</evidence>
<keyword evidence="3" id="KW-0285">Flavoprotein</keyword>
<sequence>MRLFSLVAVLSTAANCSWAFATFDHLEDLSQKLNNFRNELSPHTQLFFPSDKNWTTETTQRYTIHGSPTYIASIKPATESDVQKIVKFCSDLDIPFLATGGGHGFATTFRNLKNGIEIDLGFFRSVSVDATANTMTIGGGTHFQDVFDPLFKEGKEIQTGSCPCIGMLGATLGGGVGRYSGYHGMIIDSLLSVRIVTADGRVTLASQKQNSDLFWAVRGAGMNYGIILSATYRVHDQTVSHVTNVDIDFPLSQSRTLMNWLKDHETTMPIGLSPTLLIGYSTERKEATFTLNVVYIGPKKQAESLLRPLLTADHIRQNVSEVPWNTFLNAPFWGVLGMGCPKGLNANLYGLAVKTFDVDTYVSMFDNWNKFVQANPETQKSVFYIEAFPTQGIRAVADDATAYPHRDANAHLLFNFEYPTGNSSLERKVNDFAVKCRNDLTRVSGYSQLSVYVSYGHGDEAVQSLYGSEKLPRLRALKKKWDAKNLFRFNEPLV</sequence>
<evidence type="ECO:0000256" key="4">
    <source>
        <dbReference type="ARBA" id="ARBA00022827"/>
    </source>
</evidence>
<dbReference type="InterPro" id="IPR036318">
    <property type="entry name" value="FAD-bd_PCMH-like_sf"/>
</dbReference>
<dbReference type="InterPro" id="IPR016169">
    <property type="entry name" value="FAD-bd_PCMH_sub2"/>
</dbReference>
<comment type="similarity">
    <text evidence="2">Belongs to the oxygen-dependent FAD-linked oxidoreductase family.</text>
</comment>
<dbReference type="PROSITE" id="PS51387">
    <property type="entry name" value="FAD_PCMH"/>
    <property type="match status" value="1"/>
</dbReference>
<feature type="chain" id="PRO_5008101798" evidence="6">
    <location>
        <begin position="20"/>
        <end position="494"/>
    </location>
</feature>
<dbReference type="EMBL" id="LSBJ02000005">
    <property type="protein sequence ID" value="OAQ65508.1"/>
    <property type="molecule type" value="Genomic_DNA"/>
</dbReference>